<dbReference type="AlphaFoldDB" id="A0A699KWC2"/>
<dbReference type="InterPro" id="IPR036397">
    <property type="entry name" value="RNaseH_sf"/>
</dbReference>
<dbReference type="Gene3D" id="3.30.420.10">
    <property type="entry name" value="Ribonuclease H-like superfamily/Ribonuclease H"/>
    <property type="match status" value="1"/>
</dbReference>
<dbReference type="EMBL" id="BKCJ010562385">
    <property type="protein sequence ID" value="GFB14727.1"/>
    <property type="molecule type" value="Genomic_DNA"/>
</dbReference>
<evidence type="ECO:0000259" key="2">
    <source>
        <dbReference type="PROSITE" id="PS50994"/>
    </source>
</evidence>
<evidence type="ECO:0000256" key="1">
    <source>
        <dbReference type="SAM" id="MobiDB-lite"/>
    </source>
</evidence>
<feature type="region of interest" description="Disordered" evidence="1">
    <location>
        <begin position="402"/>
        <end position="422"/>
    </location>
</feature>
<dbReference type="InterPro" id="IPR012337">
    <property type="entry name" value="RNaseH-like_sf"/>
</dbReference>
<dbReference type="InterPro" id="IPR039537">
    <property type="entry name" value="Retrotran_Ty1/copia-like"/>
</dbReference>
<gene>
    <name evidence="3" type="ORF">Tci_686698</name>
</gene>
<feature type="non-terminal residue" evidence="3">
    <location>
        <position position="422"/>
    </location>
</feature>
<reference evidence="3" key="1">
    <citation type="journal article" date="2019" name="Sci. Rep.">
        <title>Draft genome of Tanacetum cinerariifolium, the natural source of mosquito coil.</title>
        <authorList>
            <person name="Yamashiro T."/>
            <person name="Shiraishi A."/>
            <person name="Satake H."/>
            <person name="Nakayama K."/>
        </authorList>
    </citation>
    <scope>NUCLEOTIDE SEQUENCE</scope>
</reference>
<organism evidence="3">
    <name type="scientific">Tanacetum cinerariifolium</name>
    <name type="common">Dalmatian daisy</name>
    <name type="synonym">Chrysanthemum cinerariifolium</name>
    <dbReference type="NCBI Taxonomy" id="118510"/>
    <lineage>
        <taxon>Eukaryota</taxon>
        <taxon>Viridiplantae</taxon>
        <taxon>Streptophyta</taxon>
        <taxon>Embryophyta</taxon>
        <taxon>Tracheophyta</taxon>
        <taxon>Spermatophyta</taxon>
        <taxon>Magnoliopsida</taxon>
        <taxon>eudicotyledons</taxon>
        <taxon>Gunneridae</taxon>
        <taxon>Pentapetalae</taxon>
        <taxon>asterids</taxon>
        <taxon>campanulids</taxon>
        <taxon>Asterales</taxon>
        <taxon>Asteraceae</taxon>
        <taxon>Asteroideae</taxon>
        <taxon>Anthemideae</taxon>
        <taxon>Anthemidinae</taxon>
        <taxon>Tanacetum</taxon>
    </lineage>
</organism>
<dbReference type="GO" id="GO:0015074">
    <property type="term" value="P:DNA integration"/>
    <property type="evidence" value="ECO:0007669"/>
    <property type="project" value="InterPro"/>
</dbReference>
<feature type="region of interest" description="Disordered" evidence="1">
    <location>
        <begin position="323"/>
        <end position="367"/>
    </location>
</feature>
<dbReference type="PANTHER" id="PTHR42648:SF32">
    <property type="entry name" value="RIBONUCLEASE H-LIKE DOMAIN, GAG-PRE-INTEGRASE DOMAIN PROTEIN-RELATED"/>
    <property type="match status" value="1"/>
</dbReference>
<dbReference type="GO" id="GO:0003676">
    <property type="term" value="F:nucleic acid binding"/>
    <property type="evidence" value="ECO:0007669"/>
    <property type="project" value="InterPro"/>
</dbReference>
<dbReference type="Pfam" id="PF13976">
    <property type="entry name" value="gag_pre-integrs"/>
    <property type="match status" value="1"/>
</dbReference>
<feature type="compositionally biased region" description="Basic and acidic residues" evidence="1">
    <location>
        <begin position="338"/>
        <end position="367"/>
    </location>
</feature>
<sequence length="422" mass="47419">APWVPTVNKYVPPVNRKFSIGKRNFPTAHRKFPTARRKFTTSSIKNHTADMGRKGKAVKPSAYWTWNPSQELSNKGSSIASFKEQKNKDLSCLFAKASINESNLWHMRLGHVKFKTMNKLVKGNLVRGLPSNIFNNVHSCVTCQKEKQHKATLTDDFIRFSLVFFLATKDETSKGFDEFYGMKGIKREYSNARTLKQNGVAERKNKTLIETARTMLADSLLPITFWAEAVNTTCYVLNSALVKNTQNKTPYELLNGRSHRLDFMRPFGCLVTILNTLDPLGNLRVKLMRDFWLGTLSLVKLSGYLIKKPKKLKRICMLVSAGNQTDKNAGPQDTNGNIDDKPADDKPKDDTGSKTVEEPVNKENQAYRDELDMLMSQEKEASDVADALRKEFEQGCMDQSGVAQVGSTNSFNTVSNPVNAAS</sequence>
<feature type="compositionally biased region" description="Polar residues" evidence="1">
    <location>
        <begin position="323"/>
        <end position="337"/>
    </location>
</feature>
<feature type="domain" description="Integrase catalytic" evidence="2">
    <location>
        <begin position="149"/>
        <end position="258"/>
    </location>
</feature>
<name>A0A699KWC2_TANCI</name>
<dbReference type="InterPro" id="IPR025724">
    <property type="entry name" value="GAG-pre-integrase_dom"/>
</dbReference>
<dbReference type="PANTHER" id="PTHR42648">
    <property type="entry name" value="TRANSPOSASE, PUTATIVE-RELATED"/>
    <property type="match status" value="1"/>
</dbReference>
<dbReference type="SUPFAM" id="SSF53098">
    <property type="entry name" value="Ribonuclease H-like"/>
    <property type="match status" value="1"/>
</dbReference>
<proteinExistence type="predicted"/>
<dbReference type="InterPro" id="IPR001584">
    <property type="entry name" value="Integrase_cat-core"/>
</dbReference>
<feature type="non-terminal residue" evidence="3">
    <location>
        <position position="1"/>
    </location>
</feature>
<evidence type="ECO:0000313" key="3">
    <source>
        <dbReference type="EMBL" id="GFB14727.1"/>
    </source>
</evidence>
<protein>
    <recommendedName>
        <fullName evidence="2">Integrase catalytic domain-containing protein</fullName>
    </recommendedName>
</protein>
<accession>A0A699KWC2</accession>
<comment type="caution">
    <text evidence="3">The sequence shown here is derived from an EMBL/GenBank/DDBJ whole genome shotgun (WGS) entry which is preliminary data.</text>
</comment>
<dbReference type="PROSITE" id="PS50994">
    <property type="entry name" value="INTEGRASE"/>
    <property type="match status" value="1"/>
</dbReference>